<reference evidence="1 2" key="1">
    <citation type="journal article" date="2011" name="Nature">
        <title>Genome sequencing reveals insights into physiology and longevity of the naked mole rat.</title>
        <authorList>
            <person name="Kim E.B."/>
            <person name="Fang X."/>
            <person name="Fushan A.A."/>
            <person name="Huang Z."/>
            <person name="Lobanov A.V."/>
            <person name="Han L."/>
            <person name="Marino S.M."/>
            <person name="Sun X."/>
            <person name="Turanov A.A."/>
            <person name="Yang P."/>
            <person name="Yim S.H."/>
            <person name="Zhao X."/>
            <person name="Kasaikina M.V."/>
            <person name="Stoletzki N."/>
            <person name="Peng C."/>
            <person name="Polak P."/>
            <person name="Xiong Z."/>
            <person name="Kiezun A."/>
            <person name="Zhu Y."/>
            <person name="Chen Y."/>
            <person name="Kryukov G.V."/>
            <person name="Zhang Q."/>
            <person name="Peshkin L."/>
            <person name="Yang L."/>
            <person name="Bronson R.T."/>
            <person name="Buffenstein R."/>
            <person name="Wang B."/>
            <person name="Han C."/>
            <person name="Li Q."/>
            <person name="Chen L."/>
            <person name="Zhao W."/>
            <person name="Sunyaev S.R."/>
            <person name="Park T.J."/>
            <person name="Zhang G."/>
            <person name="Wang J."/>
            <person name="Gladyshev V.N."/>
        </authorList>
    </citation>
    <scope>NUCLEOTIDE SEQUENCE [LARGE SCALE GENOMIC DNA]</scope>
</reference>
<evidence type="ECO:0000313" key="2">
    <source>
        <dbReference type="Proteomes" id="UP000006813"/>
    </source>
</evidence>
<dbReference type="EMBL" id="JH173684">
    <property type="protein sequence ID" value="EHB17486.1"/>
    <property type="molecule type" value="Genomic_DNA"/>
</dbReference>
<protein>
    <submittedName>
        <fullName evidence="1">Alpha-(1,3)-fucosyltransferase 11</fullName>
    </submittedName>
</protein>
<sequence length="74" mass="8783">MRCVSRVVGPKPLWTAGRGLVPSDAGWKEMWLQDYWQGLYQGEALTAMIYNNETQQSKFWDYLHEIFMKRNQNL</sequence>
<organism evidence="1 2">
    <name type="scientific">Heterocephalus glaber</name>
    <name type="common">Naked mole rat</name>
    <dbReference type="NCBI Taxonomy" id="10181"/>
    <lineage>
        <taxon>Eukaryota</taxon>
        <taxon>Metazoa</taxon>
        <taxon>Chordata</taxon>
        <taxon>Craniata</taxon>
        <taxon>Vertebrata</taxon>
        <taxon>Euteleostomi</taxon>
        <taxon>Mammalia</taxon>
        <taxon>Eutheria</taxon>
        <taxon>Euarchontoglires</taxon>
        <taxon>Glires</taxon>
        <taxon>Rodentia</taxon>
        <taxon>Hystricomorpha</taxon>
        <taxon>Bathyergidae</taxon>
        <taxon>Heterocephalus</taxon>
    </lineage>
</organism>
<dbReference type="STRING" id="10181.G5C7H5"/>
<name>G5C7H5_HETGA</name>
<accession>G5C7H5</accession>
<proteinExistence type="predicted"/>
<dbReference type="Proteomes" id="UP000006813">
    <property type="component" value="Unassembled WGS sequence"/>
</dbReference>
<dbReference type="AlphaFoldDB" id="G5C7H5"/>
<keyword evidence="1" id="KW-0808">Transferase</keyword>
<keyword evidence="1" id="KW-0328">Glycosyltransferase</keyword>
<gene>
    <name evidence="1" type="ORF">GW7_13163</name>
</gene>
<evidence type="ECO:0000313" key="1">
    <source>
        <dbReference type="EMBL" id="EHB17486.1"/>
    </source>
</evidence>
<dbReference type="GO" id="GO:0016757">
    <property type="term" value="F:glycosyltransferase activity"/>
    <property type="evidence" value="ECO:0007669"/>
    <property type="project" value="UniProtKB-KW"/>
</dbReference>
<dbReference type="InParanoid" id="G5C7H5"/>